<feature type="region of interest" description="Disordered" evidence="1">
    <location>
        <begin position="328"/>
        <end position="370"/>
    </location>
</feature>
<accession>A0ABR4E4G7</accession>
<dbReference type="Proteomes" id="UP001600888">
    <property type="component" value="Unassembled WGS sequence"/>
</dbReference>
<dbReference type="EMBL" id="JBAWTH010000102">
    <property type="protein sequence ID" value="KAL2277308.1"/>
    <property type="molecule type" value="Genomic_DNA"/>
</dbReference>
<keyword evidence="2" id="KW-1133">Transmembrane helix</keyword>
<feature type="transmembrane region" description="Helical" evidence="2">
    <location>
        <begin position="20"/>
        <end position="38"/>
    </location>
</feature>
<dbReference type="Pfam" id="PF14420">
    <property type="entry name" value="Clr5"/>
    <property type="match status" value="1"/>
</dbReference>
<dbReference type="InterPro" id="IPR025676">
    <property type="entry name" value="Clr5_dom"/>
</dbReference>
<protein>
    <recommendedName>
        <fullName evidence="3">Clr5 domain-containing protein</fullName>
    </recommendedName>
</protein>
<evidence type="ECO:0000313" key="4">
    <source>
        <dbReference type="EMBL" id="KAL2277308.1"/>
    </source>
</evidence>
<evidence type="ECO:0000256" key="2">
    <source>
        <dbReference type="SAM" id="Phobius"/>
    </source>
</evidence>
<gene>
    <name evidence="4" type="ORF">FJTKL_00147</name>
</gene>
<keyword evidence="2" id="KW-0812">Transmembrane</keyword>
<proteinExistence type="predicted"/>
<name>A0ABR4E4G7_9PEZI</name>
<feature type="region of interest" description="Disordered" evidence="1">
    <location>
        <begin position="103"/>
        <end position="132"/>
    </location>
</feature>
<feature type="domain" description="Clr5" evidence="3">
    <location>
        <begin position="50"/>
        <end position="100"/>
    </location>
</feature>
<dbReference type="PANTHER" id="PTHR38788">
    <property type="entry name" value="CLR5 DOMAIN-CONTAINING PROTEIN"/>
    <property type="match status" value="1"/>
</dbReference>
<organism evidence="4 5">
    <name type="scientific">Diaporthe vaccinii</name>
    <dbReference type="NCBI Taxonomy" id="105482"/>
    <lineage>
        <taxon>Eukaryota</taxon>
        <taxon>Fungi</taxon>
        <taxon>Dikarya</taxon>
        <taxon>Ascomycota</taxon>
        <taxon>Pezizomycotina</taxon>
        <taxon>Sordariomycetes</taxon>
        <taxon>Sordariomycetidae</taxon>
        <taxon>Diaporthales</taxon>
        <taxon>Diaporthaceae</taxon>
        <taxon>Diaporthe</taxon>
        <taxon>Diaporthe eres species complex</taxon>
    </lineage>
</organism>
<keyword evidence="5" id="KW-1185">Reference proteome</keyword>
<dbReference type="PANTHER" id="PTHR38788:SF3">
    <property type="entry name" value="CLR5 DOMAIN-CONTAINING PROTEIN"/>
    <property type="match status" value="1"/>
</dbReference>
<evidence type="ECO:0000313" key="5">
    <source>
        <dbReference type="Proteomes" id="UP001600888"/>
    </source>
</evidence>
<evidence type="ECO:0000256" key="1">
    <source>
        <dbReference type="SAM" id="MobiDB-lite"/>
    </source>
</evidence>
<reference evidence="4 5" key="1">
    <citation type="submission" date="2024-03" db="EMBL/GenBank/DDBJ databases">
        <title>A high-quality draft genome sequence of Diaporthe vaccinii, a causative agent of upright dieback and viscid rot disease in cranberry plants.</title>
        <authorList>
            <person name="Sarrasin M."/>
            <person name="Lang B.F."/>
            <person name="Burger G."/>
        </authorList>
    </citation>
    <scope>NUCLEOTIDE SEQUENCE [LARGE SCALE GENOMIC DNA]</scope>
    <source>
        <strain evidence="4 5">IS7</strain>
    </source>
</reference>
<sequence>MALIPPSQRASPSRAPMFQIILIFPSSLSFYMFLIMSIQFPRRRWAESGDWDSVRSLITKMYKVEGRPLKEVMRIMETEHQFLATPKMYKKRIKDWAIDKNLKSDRPLTSPRTQQRRDAMQKDSQSSVRGTMVDAPKTSHYAKTCPDLAQQLQYGSPPSAEEAMQREYHTPTSMLPPQQQPNDNQYQASASRFHGDGFYSPSLSQSGQPGEQTRTTALLGSIQDRFLEASDAITRQDTTGLFAILNPAYEAISSVSETEAPQLLAVVVDLFQLLYRRPNHQDMLRQLLQYVFALVPDAVRRNQFLSFNSQVLTLLGQPCHHSPFDVPLDTAGATSPRPTVRRSDYDHYEQPSGAGAAFDDRFGGTRTHPY</sequence>
<evidence type="ECO:0000259" key="3">
    <source>
        <dbReference type="Pfam" id="PF14420"/>
    </source>
</evidence>
<comment type="caution">
    <text evidence="4">The sequence shown here is derived from an EMBL/GenBank/DDBJ whole genome shotgun (WGS) entry which is preliminary data.</text>
</comment>
<keyword evidence="2" id="KW-0472">Membrane</keyword>